<comment type="caution">
    <text evidence="1">The sequence shown here is derived from an EMBL/GenBank/DDBJ whole genome shotgun (WGS) entry which is preliminary data.</text>
</comment>
<keyword evidence="2" id="KW-1185">Reference proteome</keyword>
<dbReference type="EMBL" id="JACBZO010000001">
    <property type="protein sequence ID" value="NYI41965.1"/>
    <property type="molecule type" value="Genomic_DNA"/>
</dbReference>
<name>A0A7Y9ZDH7_9MICO</name>
<sequence>MKKALTGFSEYDRFGPWVDEVKQIEDLPRLYRNHPIDFGVERLVLKVPRNITRRNATPDMDLYDHLIMLGQDLLTVLSRRMGTPSRKGSADSGKGYDVVAIPFADVVAIRNSLNLLDGRLTVSTAEGTPISVSYNGSAGDVVLAFVSALREVACTKPASPVGLALLAAGGPLARPVVSGLGPVDRFLETAFLEARSANPRLSAWAAHGSRRLVPEAAGMQGVVQRLKHALSPMTLHGALFAADEVAMEVFGRHSWLMRGRVPTYSTSHLVIPFGAPDRLDFAPHPLYPDVTVATIGAGEWRQALPVPRDSVTEQLLRDAASKIR</sequence>
<gene>
    <name evidence="1" type="ORF">BKA03_002084</name>
</gene>
<dbReference type="Proteomes" id="UP000547973">
    <property type="component" value="Unassembled WGS sequence"/>
</dbReference>
<accession>A0A7Y9ZDH7</accession>
<evidence type="ECO:0000313" key="1">
    <source>
        <dbReference type="EMBL" id="NYI41965.1"/>
    </source>
</evidence>
<protein>
    <submittedName>
        <fullName evidence="1">Uncharacterized protein</fullName>
    </submittedName>
</protein>
<dbReference type="RefSeq" id="WP_062076025.1">
    <property type="nucleotide sequence ID" value="NZ_BBRC01000015.1"/>
</dbReference>
<evidence type="ECO:0000313" key="2">
    <source>
        <dbReference type="Proteomes" id="UP000547973"/>
    </source>
</evidence>
<dbReference type="AlphaFoldDB" id="A0A7Y9ZDH7"/>
<organism evidence="1 2">
    <name type="scientific">Demequina lutea</name>
    <dbReference type="NCBI Taxonomy" id="431489"/>
    <lineage>
        <taxon>Bacteria</taxon>
        <taxon>Bacillati</taxon>
        <taxon>Actinomycetota</taxon>
        <taxon>Actinomycetes</taxon>
        <taxon>Micrococcales</taxon>
        <taxon>Demequinaceae</taxon>
        <taxon>Demequina</taxon>
    </lineage>
</organism>
<proteinExistence type="predicted"/>
<dbReference type="OrthoDB" id="4826692at2"/>
<reference evidence="1 2" key="1">
    <citation type="submission" date="2020-07" db="EMBL/GenBank/DDBJ databases">
        <title>Sequencing the genomes of 1000 actinobacteria strains.</title>
        <authorList>
            <person name="Klenk H.-P."/>
        </authorList>
    </citation>
    <scope>NUCLEOTIDE SEQUENCE [LARGE SCALE GENOMIC DNA]</scope>
    <source>
        <strain evidence="1 2">DSM 19970</strain>
    </source>
</reference>